<dbReference type="NCBIfam" id="TIGR03089">
    <property type="entry name" value="TIGR03089 family protein"/>
    <property type="match status" value="1"/>
</dbReference>
<organism evidence="1 2">
    <name type="scientific">Quadrisphaera granulorum</name>
    <dbReference type="NCBI Taxonomy" id="317664"/>
    <lineage>
        <taxon>Bacteria</taxon>
        <taxon>Bacillati</taxon>
        <taxon>Actinomycetota</taxon>
        <taxon>Actinomycetes</taxon>
        <taxon>Kineosporiales</taxon>
        <taxon>Kineosporiaceae</taxon>
        <taxon>Quadrisphaera</taxon>
    </lineage>
</organism>
<accession>A0A316A6F0</accession>
<sequence length="234" mass="23480">MGRGGLGGRRPTVVVVSSPSTRVDVPKLLASLRAQDSGRPRVTWYGADGERVELSARVLENWVAKTANLLVEELDVEVGDTALLALPAHWRTVAWRLALATVGAQLVDEDDDGVRVAVIPDGTPAPSGAEHVVVQALGALALRASSVPAGALDAAAVVAGFGDALPYVPDAPGLEVPPAQAPGARVLVDVREVGDATALDAVLSALAGGGSAVLLGPGAPGAERVAAQEGAAPA</sequence>
<gene>
    <name evidence="1" type="ORF">BXY45_11580</name>
</gene>
<proteinExistence type="predicted"/>
<comment type="caution">
    <text evidence="1">The sequence shown here is derived from an EMBL/GenBank/DDBJ whole genome shotgun (WGS) entry which is preliminary data.</text>
</comment>
<dbReference type="Proteomes" id="UP000245469">
    <property type="component" value="Unassembled WGS sequence"/>
</dbReference>
<evidence type="ECO:0000313" key="2">
    <source>
        <dbReference type="Proteomes" id="UP000245469"/>
    </source>
</evidence>
<evidence type="ECO:0000313" key="1">
    <source>
        <dbReference type="EMBL" id="PWJ53062.1"/>
    </source>
</evidence>
<name>A0A316A6F0_9ACTN</name>
<dbReference type="SUPFAM" id="SSF56801">
    <property type="entry name" value="Acetyl-CoA synthetase-like"/>
    <property type="match status" value="1"/>
</dbReference>
<dbReference type="AlphaFoldDB" id="A0A316A6F0"/>
<protein>
    <submittedName>
        <fullName evidence="1">Uncharacterized protein (TIGR03089 family)</fullName>
    </submittedName>
</protein>
<reference evidence="1 2" key="1">
    <citation type="submission" date="2018-03" db="EMBL/GenBank/DDBJ databases">
        <title>Genomic Encyclopedia of Archaeal and Bacterial Type Strains, Phase II (KMG-II): from individual species to whole genera.</title>
        <authorList>
            <person name="Goeker M."/>
        </authorList>
    </citation>
    <scope>NUCLEOTIDE SEQUENCE [LARGE SCALE GENOMIC DNA]</scope>
    <source>
        <strain evidence="1 2">DSM 44889</strain>
    </source>
</reference>
<keyword evidence="2" id="KW-1185">Reference proteome</keyword>
<dbReference type="EMBL" id="QGDQ01000015">
    <property type="protein sequence ID" value="PWJ53062.1"/>
    <property type="molecule type" value="Genomic_DNA"/>
</dbReference>
<dbReference type="InterPro" id="IPR017523">
    <property type="entry name" value="Rv3268"/>
</dbReference>